<evidence type="ECO:0000313" key="2">
    <source>
        <dbReference type="Proteomes" id="UP000267469"/>
    </source>
</evidence>
<dbReference type="EMBL" id="RJTM01000057">
    <property type="protein sequence ID" value="RNL88755.1"/>
    <property type="molecule type" value="Genomic_DNA"/>
</dbReference>
<name>A0A3N0ELJ3_SINP1</name>
<reference evidence="1 2" key="1">
    <citation type="submission" date="2018-10" db="EMBL/GenBank/DDBJ databases">
        <title>Sinomicrobium pectinilyticum sp. nov., a pectinase-producing bacterium isolated from alkaline and saline soil, and emended description of the genus Sinomicrobium.</title>
        <authorList>
            <person name="Cheng B."/>
            <person name="Li C."/>
            <person name="Lai Q."/>
            <person name="Du M."/>
            <person name="Shao Z."/>
            <person name="Xu P."/>
            <person name="Yang C."/>
        </authorList>
    </citation>
    <scope>NUCLEOTIDE SEQUENCE [LARGE SCALE GENOMIC DNA]</scope>
    <source>
        <strain evidence="1 2">5DNS001</strain>
    </source>
</reference>
<proteinExistence type="predicted"/>
<organism evidence="1 2">
    <name type="scientific">Sinomicrobium pectinilyticum</name>
    <dbReference type="NCBI Taxonomy" id="1084421"/>
    <lineage>
        <taxon>Bacteria</taxon>
        <taxon>Pseudomonadati</taxon>
        <taxon>Bacteroidota</taxon>
        <taxon>Flavobacteriia</taxon>
        <taxon>Flavobacteriales</taxon>
        <taxon>Flavobacteriaceae</taxon>
        <taxon>Sinomicrobium</taxon>
    </lineage>
</organism>
<dbReference type="Proteomes" id="UP000267469">
    <property type="component" value="Unassembled WGS sequence"/>
</dbReference>
<comment type="caution">
    <text evidence="1">The sequence shown here is derived from an EMBL/GenBank/DDBJ whole genome shotgun (WGS) entry which is preliminary data.</text>
</comment>
<gene>
    <name evidence="1" type="ORF">ED312_08210</name>
</gene>
<evidence type="ECO:0000313" key="1">
    <source>
        <dbReference type="EMBL" id="RNL88755.1"/>
    </source>
</evidence>
<protein>
    <recommendedName>
        <fullName evidence="3">Bacteriocin</fullName>
    </recommendedName>
</protein>
<keyword evidence="2" id="KW-1185">Reference proteome</keyword>
<dbReference type="RefSeq" id="WP_123215515.1">
    <property type="nucleotide sequence ID" value="NZ_RJTM01000057.1"/>
</dbReference>
<sequence>MKNLDNYGVQELNATEMNETNGGLTISIGIGSLSGALSGVIGFVTGTVGGAVSLLSSLLGSISISASAEA</sequence>
<evidence type="ECO:0008006" key="3">
    <source>
        <dbReference type="Google" id="ProtNLM"/>
    </source>
</evidence>
<accession>A0A3N0ELJ3</accession>
<dbReference type="AlphaFoldDB" id="A0A3N0ELJ3"/>